<gene>
    <name evidence="3" type="ORF">GYN08_09790</name>
</gene>
<evidence type="ECO:0000313" key="3">
    <source>
        <dbReference type="EMBL" id="NGZ75615.1"/>
    </source>
</evidence>
<dbReference type="Gene3D" id="2.140.10.10">
    <property type="entry name" value="Quinoprotein alcohol dehydrogenase-like superfamily"/>
    <property type="match status" value="1"/>
</dbReference>
<proteinExistence type="predicted"/>
<evidence type="ECO:0000256" key="1">
    <source>
        <dbReference type="SAM" id="MobiDB-lite"/>
    </source>
</evidence>
<dbReference type="Proteomes" id="UP000800303">
    <property type="component" value="Unassembled WGS sequence"/>
</dbReference>
<dbReference type="PANTHER" id="PTHR34512:SF30">
    <property type="entry name" value="OUTER MEMBRANE PROTEIN ASSEMBLY FACTOR BAMB"/>
    <property type="match status" value="1"/>
</dbReference>
<organism evidence="3 4">
    <name type="scientific">Saccharibacillus alkalitolerans</name>
    <dbReference type="NCBI Taxonomy" id="2705290"/>
    <lineage>
        <taxon>Bacteria</taxon>
        <taxon>Bacillati</taxon>
        <taxon>Bacillota</taxon>
        <taxon>Bacilli</taxon>
        <taxon>Bacillales</taxon>
        <taxon>Paenibacillaceae</taxon>
        <taxon>Saccharibacillus</taxon>
    </lineage>
</organism>
<dbReference type="SUPFAM" id="SSF50998">
    <property type="entry name" value="Quinoprotein alcohol dehydrogenase-like"/>
    <property type="match status" value="1"/>
</dbReference>
<feature type="domain" description="Pyrrolo-quinoline quinone repeat" evidence="2">
    <location>
        <begin position="381"/>
        <end position="500"/>
    </location>
</feature>
<protein>
    <submittedName>
        <fullName evidence="3">PQQ-binding-like beta-propeller repeat protein</fullName>
    </submittedName>
</protein>
<comment type="caution">
    <text evidence="3">The sequence shown here is derived from an EMBL/GenBank/DDBJ whole genome shotgun (WGS) entry which is preliminary data.</text>
</comment>
<evidence type="ECO:0000259" key="2">
    <source>
        <dbReference type="Pfam" id="PF13360"/>
    </source>
</evidence>
<dbReference type="Pfam" id="PF13360">
    <property type="entry name" value="PQQ_2"/>
    <property type="match status" value="2"/>
</dbReference>
<accession>A0ABX0F6R3</accession>
<dbReference type="EMBL" id="JAAFGS010000003">
    <property type="protein sequence ID" value="NGZ75615.1"/>
    <property type="molecule type" value="Genomic_DNA"/>
</dbReference>
<name>A0ABX0F6R3_9BACL</name>
<dbReference type="InterPro" id="IPR002372">
    <property type="entry name" value="PQQ_rpt_dom"/>
</dbReference>
<dbReference type="InterPro" id="IPR011047">
    <property type="entry name" value="Quinoprotein_ADH-like_sf"/>
</dbReference>
<dbReference type="Gene3D" id="2.130.10.10">
    <property type="entry name" value="YVTN repeat-like/Quinoprotein amine dehydrogenase"/>
    <property type="match status" value="1"/>
</dbReference>
<keyword evidence="4" id="KW-1185">Reference proteome</keyword>
<sequence length="779" mass="84575">MMKKPASIRKPQSASIPNKRDSRQPKPGTVRAGRLGIALCLPLILLPASALPAYGAAPAQPQQAAAASTAEQSAAALQAAPYFKSVPEADDRASLGVIYYEKSHAPLTVIGRRGELLETRTPFDERAYVPVWYTESRAAEAEESDPLILRMKPGARLHLFPESELSWPAEYASSGAISAIRYGDWYGISLPAEPGYEGGSVVRPALLWVESDQVLSTQAPVSGLLSADSTVPTDMVRSLTETFLTEGATADEVLKLLGEPFSRTPLSHFERTWEGDSNERGVLWRYERGDAQMTLSFDPGGRLTGWNWIQPTADAAQTGINSSQPPYVLKYEFRTLPPVPSVSPKPAWQAQDDLDAQYLLAASEDALLIRSDDSFISGGHMESGIYALDRASGQRLWERETGSGTADALFGQDGRSVLLLTGSASEQDGVPKLRSIRLSDGTVRWSREVDGKEEYASPVLNAAGTSVMLSLQPGEGEKGKLTVLSQRSGEVRWTKEFADPYTVLNKGSDDPYVLIQQGRWIQALDPRTGKAAWSLKADRDAPASSRSASYAPGAERADPFAARNGLRWLTLGGDWVRMNTSTGEISGRYPIRANEQVDRLGDGNLLIRRASDAAAYEKGAMFQTVFYDAKAGKEVWSLPGRAEHALPGKDRLYVLLNGIPAALSLEDGQPLWQAETSEFALGGLNGSVPAGSFVEMDKYVLLPYGPDLLVFDARSGKLLHRIDGFTVTYNEINDLWVRNGLLNADGKTLYLGSANGQFTAVDGSELNRALDAEPDFFAH</sequence>
<reference evidence="3 4" key="1">
    <citation type="submission" date="2020-01" db="EMBL/GenBank/DDBJ databases">
        <title>Polyphasic characterisation and genomic insights into a novel alkali tolerant bacterium VR-M41.</title>
        <authorList>
            <person name="Vemuluri V.R."/>
        </authorList>
    </citation>
    <scope>NUCLEOTIDE SEQUENCE [LARGE SCALE GENOMIC DNA]</scope>
    <source>
        <strain evidence="3 4">VR-M41</strain>
    </source>
</reference>
<feature type="domain" description="Pyrrolo-quinoline quinone repeat" evidence="2">
    <location>
        <begin position="626"/>
        <end position="763"/>
    </location>
</feature>
<evidence type="ECO:0000313" key="4">
    <source>
        <dbReference type="Proteomes" id="UP000800303"/>
    </source>
</evidence>
<dbReference type="PANTHER" id="PTHR34512">
    <property type="entry name" value="CELL SURFACE PROTEIN"/>
    <property type="match status" value="1"/>
</dbReference>
<dbReference type="InterPro" id="IPR015943">
    <property type="entry name" value="WD40/YVTN_repeat-like_dom_sf"/>
</dbReference>
<feature type="region of interest" description="Disordered" evidence="1">
    <location>
        <begin position="1"/>
        <end position="29"/>
    </location>
</feature>